<proteinExistence type="inferred from homology"/>
<dbReference type="GO" id="GO:0005840">
    <property type="term" value="C:ribosome"/>
    <property type="evidence" value="ECO:0007669"/>
    <property type="project" value="UniProtKB-KW"/>
</dbReference>
<dbReference type="NCBIfam" id="TIGR00009">
    <property type="entry name" value="L28"/>
    <property type="match status" value="1"/>
</dbReference>
<dbReference type="GO" id="GO:1990904">
    <property type="term" value="C:ribonucleoprotein complex"/>
    <property type="evidence" value="ECO:0007669"/>
    <property type="project" value="UniProtKB-KW"/>
</dbReference>
<dbReference type="InterPro" id="IPR050096">
    <property type="entry name" value="Bacterial_rp_bL28"/>
</dbReference>
<keyword evidence="3 5" id="KW-0687">Ribonucleoprotein</keyword>
<gene>
    <name evidence="5" type="primary">rpmB</name>
    <name evidence="6" type="ordered locus">Thexy_1380</name>
</gene>
<dbReference type="KEGG" id="txy:Thexy_1380"/>
<dbReference type="InterPro" id="IPR001383">
    <property type="entry name" value="Ribosomal_bL28_bact-type"/>
</dbReference>
<evidence type="ECO:0000256" key="1">
    <source>
        <dbReference type="ARBA" id="ARBA00008760"/>
    </source>
</evidence>
<dbReference type="InterPro" id="IPR037147">
    <property type="entry name" value="Ribosomal_bL28_sf"/>
</dbReference>
<dbReference type="AlphaFoldDB" id="F6BG68"/>
<name>F6BG68_THEXL</name>
<dbReference type="PANTHER" id="PTHR39080:SF1">
    <property type="entry name" value="LARGE RIBOSOMAL SUBUNIT PROTEIN BL28A"/>
    <property type="match status" value="1"/>
</dbReference>
<dbReference type="PANTHER" id="PTHR39080">
    <property type="entry name" value="50S RIBOSOMAL PROTEIN L28"/>
    <property type="match status" value="1"/>
</dbReference>
<dbReference type="InterPro" id="IPR034704">
    <property type="entry name" value="Ribosomal_bL28/bL31-like_sf"/>
</dbReference>
<dbReference type="HAMAP" id="MF_00373">
    <property type="entry name" value="Ribosomal_bL28"/>
    <property type="match status" value="1"/>
</dbReference>
<accession>F6BG68</accession>
<keyword evidence="2 5" id="KW-0689">Ribosomal protein</keyword>
<dbReference type="Proteomes" id="UP000007239">
    <property type="component" value="Chromosome"/>
</dbReference>
<evidence type="ECO:0000256" key="5">
    <source>
        <dbReference type="HAMAP-Rule" id="MF_00373"/>
    </source>
</evidence>
<sequence>MMRKCEVCGKTPMAGYQYSHSHRKSIKKWQPNLKRVKAIVDGTPVRLNVCTKCLKSGRVKRAI</sequence>
<evidence type="ECO:0000313" key="6">
    <source>
        <dbReference type="EMBL" id="AEF17413.1"/>
    </source>
</evidence>
<dbReference type="Pfam" id="PF00830">
    <property type="entry name" value="Ribosomal_L28"/>
    <property type="match status" value="1"/>
</dbReference>
<dbReference type="GO" id="GO:0006412">
    <property type="term" value="P:translation"/>
    <property type="evidence" value="ECO:0007669"/>
    <property type="project" value="UniProtKB-UniRule"/>
</dbReference>
<dbReference type="EMBL" id="CP002739">
    <property type="protein sequence ID" value="AEF17413.1"/>
    <property type="molecule type" value="Genomic_DNA"/>
</dbReference>
<organism evidence="6 7">
    <name type="scientific">Thermoanaerobacterium xylanolyticum (strain ATCC 49914 / DSM 7097 / LX-11)</name>
    <dbReference type="NCBI Taxonomy" id="858215"/>
    <lineage>
        <taxon>Bacteria</taxon>
        <taxon>Bacillati</taxon>
        <taxon>Bacillota</taxon>
        <taxon>Clostridia</taxon>
        <taxon>Thermoanaerobacterales</taxon>
        <taxon>Thermoanaerobacteraceae</taxon>
        <taxon>Thermoanaerobacterium</taxon>
    </lineage>
</organism>
<keyword evidence="7" id="KW-1185">Reference proteome</keyword>
<dbReference type="SUPFAM" id="SSF143800">
    <property type="entry name" value="L28p-like"/>
    <property type="match status" value="1"/>
</dbReference>
<dbReference type="STRING" id="858215.Thexy_1380"/>
<protein>
    <recommendedName>
        <fullName evidence="4 5">Large ribosomal subunit protein bL28</fullName>
    </recommendedName>
</protein>
<evidence type="ECO:0000256" key="3">
    <source>
        <dbReference type="ARBA" id="ARBA00023274"/>
    </source>
</evidence>
<evidence type="ECO:0000256" key="2">
    <source>
        <dbReference type="ARBA" id="ARBA00022980"/>
    </source>
</evidence>
<dbReference type="InterPro" id="IPR026569">
    <property type="entry name" value="Ribosomal_bL28"/>
</dbReference>
<dbReference type="eggNOG" id="COG0227">
    <property type="taxonomic scope" value="Bacteria"/>
</dbReference>
<dbReference type="HOGENOM" id="CLU_064548_7_0_9"/>
<evidence type="ECO:0000256" key="4">
    <source>
        <dbReference type="ARBA" id="ARBA00035174"/>
    </source>
</evidence>
<dbReference type="Gene3D" id="2.30.170.40">
    <property type="entry name" value="Ribosomal protein L28/L24"/>
    <property type="match status" value="1"/>
</dbReference>
<dbReference type="GO" id="GO:0003735">
    <property type="term" value="F:structural constituent of ribosome"/>
    <property type="evidence" value="ECO:0007669"/>
    <property type="project" value="InterPro"/>
</dbReference>
<evidence type="ECO:0000313" key="7">
    <source>
        <dbReference type="Proteomes" id="UP000007239"/>
    </source>
</evidence>
<reference evidence="6" key="1">
    <citation type="submission" date="2011-05" db="EMBL/GenBank/DDBJ databases">
        <title>Complete sequence of Thermoanaerobacterium xylanolyticum LX-11.</title>
        <authorList>
            <consortium name="US DOE Joint Genome Institute"/>
            <person name="Lucas S."/>
            <person name="Han J."/>
            <person name="Lapidus A."/>
            <person name="Cheng J.-F."/>
            <person name="Goodwin L."/>
            <person name="Pitluck S."/>
            <person name="Peters L."/>
            <person name="Mikhailova N."/>
            <person name="Lu M."/>
            <person name="Han C."/>
            <person name="Tapia R."/>
            <person name="Land M."/>
            <person name="Hauser L."/>
            <person name="Kyrpides N."/>
            <person name="Ivanova N."/>
            <person name="Pagani I."/>
            <person name="Hemme C."/>
            <person name="Woyke T."/>
        </authorList>
    </citation>
    <scope>NUCLEOTIDE SEQUENCE</scope>
    <source>
        <strain evidence="6">LX-11</strain>
    </source>
</reference>
<comment type="similarity">
    <text evidence="1 5">Belongs to the bacterial ribosomal protein bL28 family.</text>
</comment>